<proteinExistence type="predicted"/>
<keyword evidence="2" id="KW-1185">Reference proteome</keyword>
<evidence type="ECO:0000313" key="1">
    <source>
        <dbReference type="EMBL" id="KAK7055859.1"/>
    </source>
</evidence>
<organism evidence="1 2">
    <name type="scientific">Favolaschia claudopus</name>
    <dbReference type="NCBI Taxonomy" id="2862362"/>
    <lineage>
        <taxon>Eukaryota</taxon>
        <taxon>Fungi</taxon>
        <taxon>Dikarya</taxon>
        <taxon>Basidiomycota</taxon>
        <taxon>Agaricomycotina</taxon>
        <taxon>Agaricomycetes</taxon>
        <taxon>Agaricomycetidae</taxon>
        <taxon>Agaricales</taxon>
        <taxon>Marasmiineae</taxon>
        <taxon>Mycenaceae</taxon>
        <taxon>Favolaschia</taxon>
    </lineage>
</organism>
<accession>A0AAW0DTY0</accession>
<protein>
    <submittedName>
        <fullName evidence="1">F-box domain-containing protein</fullName>
    </submittedName>
</protein>
<dbReference type="EMBL" id="JAWWNJ010000005">
    <property type="protein sequence ID" value="KAK7055859.1"/>
    <property type="molecule type" value="Genomic_DNA"/>
</dbReference>
<comment type="caution">
    <text evidence="1">The sequence shown here is derived from an EMBL/GenBank/DDBJ whole genome shotgun (WGS) entry which is preliminary data.</text>
</comment>
<gene>
    <name evidence="1" type="ORF">R3P38DRAFT_1369926</name>
</gene>
<dbReference type="AlphaFoldDB" id="A0AAW0DTY0"/>
<evidence type="ECO:0000313" key="2">
    <source>
        <dbReference type="Proteomes" id="UP001362999"/>
    </source>
</evidence>
<reference evidence="1 2" key="1">
    <citation type="journal article" date="2024" name="J Genomics">
        <title>Draft genome sequencing and assembly of Favolaschia claudopus CIRM-BRFM 2984 isolated from oak limbs.</title>
        <authorList>
            <person name="Navarro D."/>
            <person name="Drula E."/>
            <person name="Chaduli D."/>
            <person name="Cazenave R."/>
            <person name="Ahrendt S."/>
            <person name="Wang J."/>
            <person name="Lipzen A."/>
            <person name="Daum C."/>
            <person name="Barry K."/>
            <person name="Grigoriev I.V."/>
            <person name="Favel A."/>
            <person name="Rosso M.N."/>
            <person name="Martin F."/>
        </authorList>
    </citation>
    <scope>NUCLEOTIDE SEQUENCE [LARGE SCALE GENOMIC DNA]</scope>
    <source>
        <strain evidence="1 2">CIRM-BRFM 2984</strain>
    </source>
</reference>
<name>A0AAW0DTY0_9AGAR</name>
<dbReference type="Proteomes" id="UP001362999">
    <property type="component" value="Unassembled WGS sequence"/>
</dbReference>
<sequence>MTSLTTDSARILDIDTEISQFERPVAQLRLENVYPVLSLPNEIVSEIFIHFLPAYPNRPPLTGLRSPTLLTHICAKWRYIALSTHALWRAFTLRFAFNDAQTIQHQIDLAESWLSRSGSYPLSVQIDDSKTEADLPPEESFLAIAAQRGRLEYFGYNNHARENVLLIPGSLTLLRHLDLDLSSAITNKLAVTSEEAPVLRSASLAAFASARVSLPWRQLTSLTLKRVFEIECIQVLQETENLVACELWILPAGLPAAGQADYDIVLPRLHSLVLNGLGPCRLHAWQHPDLFLRCFVTPALRRFETLNCFLGRDPIASVASLISKSACTLEGLCIMHEKERLRLYEPEEKLPHETEELVVRLSDYCHAFPSIPKIFVRLQGDEPDNNAFTYGWHEEDA</sequence>